<evidence type="ECO:0008006" key="3">
    <source>
        <dbReference type="Google" id="ProtNLM"/>
    </source>
</evidence>
<accession>A0A5S9NZB7</accession>
<keyword evidence="2" id="KW-1185">Reference proteome</keyword>
<dbReference type="EMBL" id="CACSAS010000001">
    <property type="protein sequence ID" value="CAA0096193.1"/>
    <property type="molecule type" value="Genomic_DNA"/>
</dbReference>
<protein>
    <recommendedName>
        <fullName evidence="3">Terminase large subunit gp17-like C-terminal domain-containing protein</fullName>
    </recommendedName>
</protein>
<name>A0A5S9NZB7_9HYPH</name>
<organism evidence="1 2">
    <name type="scientific">Starkeya nomas</name>
    <dbReference type="NCBI Taxonomy" id="2666134"/>
    <lineage>
        <taxon>Bacteria</taxon>
        <taxon>Pseudomonadati</taxon>
        <taxon>Pseudomonadota</taxon>
        <taxon>Alphaproteobacteria</taxon>
        <taxon>Hyphomicrobiales</taxon>
        <taxon>Xanthobacteraceae</taxon>
        <taxon>Starkeya</taxon>
    </lineage>
</organism>
<dbReference type="AlphaFoldDB" id="A0A5S9NZB7"/>
<sequence length="504" mass="56024">MTDLGILNAWEPPGPIAEAFALDFHSLFKGIGGPVGGGKTTTCIFSSQAFSASMPTCLDGVVRSKGVVVRDSFRTLEKTTLASWFTWFPKDHPSWTYTGGNDRPAVHTLRFRLPGDRMLESVTEFVGIGDKRVEDILRGWEGSWAWMNEADLMVRDVLDYLTQRIRRYPSKRLLPPGIDPPGQVMADFNMPDIDNWLHGSEQHGRAGLVELKPPGWAFYRQPGGLDRGAENLKNLPRDYYQRMMEGKPDWWKRRFIDNLWGYSRFGTPVYPEFNDALHVAPRKLDPLPGIPIGIGTDAGMTPAAVIAQQMPNGQIRVLDELVPGHNCGPARFSEMLVALLMERYRGFDIRLAVGDPSAQFGADTEAGELAWLDIVSKALGRPVLPCFTNEPSLRFEGVRLRLTTLIDGQTPGLIVSPHCKKLVQGFAYGYRFENQRKDPNAPFKEKAEKNDFSHPHDALQYLVLELVGRMPLYAQAARAGRPGSFGPAAAPAGSRPGDFDVFAI</sequence>
<dbReference type="Proteomes" id="UP000433050">
    <property type="component" value="Unassembled WGS sequence"/>
</dbReference>
<proteinExistence type="predicted"/>
<gene>
    <name evidence="1" type="ORF">STARVERO_01984</name>
</gene>
<dbReference type="InterPro" id="IPR027417">
    <property type="entry name" value="P-loop_NTPase"/>
</dbReference>
<dbReference type="Gene3D" id="3.40.50.300">
    <property type="entry name" value="P-loop containing nucleotide triphosphate hydrolases"/>
    <property type="match status" value="1"/>
</dbReference>
<dbReference type="RefSeq" id="WP_159598725.1">
    <property type="nucleotide sequence ID" value="NZ_CACSAS010000001.1"/>
</dbReference>
<reference evidence="1 2" key="1">
    <citation type="submission" date="2019-12" db="EMBL/GenBank/DDBJ databases">
        <authorList>
            <person name="Reyes-Prieto M."/>
        </authorList>
    </citation>
    <scope>NUCLEOTIDE SEQUENCE [LARGE SCALE GENOMIC DNA]</scope>
    <source>
        <strain evidence="1">HF14-78462</strain>
    </source>
</reference>
<evidence type="ECO:0000313" key="2">
    <source>
        <dbReference type="Proteomes" id="UP000433050"/>
    </source>
</evidence>
<evidence type="ECO:0000313" key="1">
    <source>
        <dbReference type="EMBL" id="CAA0096193.1"/>
    </source>
</evidence>